<dbReference type="RefSeq" id="WP_089813150.1">
    <property type="nucleotide sequence ID" value="NZ_FOZK01000001.1"/>
</dbReference>
<accession>A0A1I6K6G5</accession>
<feature type="transmembrane region" description="Helical" evidence="6">
    <location>
        <begin position="453"/>
        <end position="475"/>
    </location>
</feature>
<gene>
    <name evidence="7" type="ORF">SAMN05216559_0264</name>
</gene>
<feature type="transmembrane region" description="Helical" evidence="6">
    <location>
        <begin position="149"/>
        <end position="173"/>
    </location>
</feature>
<feature type="transmembrane region" description="Helical" evidence="6">
    <location>
        <begin position="42"/>
        <end position="61"/>
    </location>
</feature>
<keyword evidence="4 6" id="KW-1133">Transmembrane helix</keyword>
<organism evidence="7 8">
    <name type="scientific">Halomicrobium zhouii</name>
    <dbReference type="NCBI Taxonomy" id="767519"/>
    <lineage>
        <taxon>Archaea</taxon>
        <taxon>Methanobacteriati</taxon>
        <taxon>Methanobacteriota</taxon>
        <taxon>Stenosarchaea group</taxon>
        <taxon>Halobacteria</taxon>
        <taxon>Halobacteriales</taxon>
        <taxon>Haloarculaceae</taxon>
        <taxon>Halomicrobium</taxon>
    </lineage>
</organism>
<keyword evidence="2" id="KW-1003">Cell membrane</keyword>
<feature type="transmembrane region" description="Helical" evidence="6">
    <location>
        <begin position="82"/>
        <end position="107"/>
    </location>
</feature>
<evidence type="ECO:0000256" key="4">
    <source>
        <dbReference type="ARBA" id="ARBA00022989"/>
    </source>
</evidence>
<dbReference type="STRING" id="767519.SAMN05216559_0264"/>
<feature type="transmembrane region" description="Helical" evidence="6">
    <location>
        <begin position="331"/>
        <end position="355"/>
    </location>
</feature>
<feature type="transmembrane region" description="Helical" evidence="6">
    <location>
        <begin position="219"/>
        <end position="239"/>
    </location>
</feature>
<evidence type="ECO:0000256" key="5">
    <source>
        <dbReference type="ARBA" id="ARBA00023136"/>
    </source>
</evidence>
<keyword evidence="5 6" id="KW-0472">Membrane</keyword>
<dbReference type="Proteomes" id="UP000199062">
    <property type="component" value="Unassembled WGS sequence"/>
</dbReference>
<feature type="transmembrane region" description="Helical" evidence="6">
    <location>
        <begin position="429"/>
        <end position="447"/>
    </location>
</feature>
<keyword evidence="8" id="KW-1185">Reference proteome</keyword>
<keyword evidence="3 6" id="KW-0812">Transmembrane</keyword>
<evidence type="ECO:0000256" key="1">
    <source>
        <dbReference type="ARBA" id="ARBA00004651"/>
    </source>
</evidence>
<feature type="transmembrane region" description="Helical" evidence="6">
    <location>
        <begin position="395"/>
        <end position="417"/>
    </location>
</feature>
<dbReference type="InterPro" id="IPR002797">
    <property type="entry name" value="Polysacc_synth"/>
</dbReference>
<reference evidence="7 8" key="1">
    <citation type="submission" date="2016-10" db="EMBL/GenBank/DDBJ databases">
        <authorList>
            <person name="de Groot N.N."/>
        </authorList>
    </citation>
    <scope>NUCLEOTIDE SEQUENCE [LARGE SCALE GENOMIC DNA]</scope>
    <source>
        <strain evidence="7 8">CGMCC 1.10457</strain>
    </source>
</reference>
<evidence type="ECO:0000313" key="7">
    <source>
        <dbReference type="EMBL" id="SFR86787.1"/>
    </source>
</evidence>
<dbReference type="OrthoDB" id="19148at2157"/>
<feature type="transmembrane region" description="Helical" evidence="6">
    <location>
        <begin position="367"/>
        <end position="389"/>
    </location>
</feature>
<proteinExistence type="predicted"/>
<sequence length="500" mass="52848">MNRKLTSGFLSILNAKILVSFVGVLSLPLVVRALGADGYGNYAFLMSTFSMLMILVSSGVTEGVQKFVAEERDLAGWREQVLGFYGKLAVGLALVGSVLVAGATWLGLVDGLLSPRFRIYFYLLAGLVVAAQLRAFVRRSLMGVGLEKYSESLVVTGKLTWLGVSLGLAWVGYGVAGFLVGKIAASALTAVVGGFVLSRHVSIPRVLRPSGPSFPRRELLSFNGLNIVLVLLLMSLFHVDIVMLRLLGDSAQTGYYKAALALAEYMWLVPISLQTLLLHSTSNLWSNDRREAISDLATRVTRYAFLLTALLAIGVYALADRFVPFYYGQAFVVLLEPLTLLLPGALGFALARPLYGINQANGNLRPLIVATGGAAAVNAGLNYALIPLYGMSGAAAATSVGYGSMFVLQVACARHLGYDPLSGLRPVRLLATVAVGAPLIVGLDALVSSTLVAFAVVPAVGFLAFAAAALGTGALDAEELLEAAELLPDPVERGVRLIVP</sequence>
<dbReference type="PANTHER" id="PTHR30250:SF26">
    <property type="entry name" value="PSMA PROTEIN"/>
    <property type="match status" value="1"/>
</dbReference>
<dbReference type="AlphaFoldDB" id="A0A1I6K6G5"/>
<dbReference type="GO" id="GO:0005886">
    <property type="term" value="C:plasma membrane"/>
    <property type="evidence" value="ECO:0007669"/>
    <property type="project" value="UniProtKB-SubCell"/>
</dbReference>
<protein>
    <submittedName>
        <fullName evidence="7">Membrane protein involved in the export of O-antigen and teichoic acid</fullName>
    </submittedName>
</protein>
<feature type="transmembrane region" description="Helical" evidence="6">
    <location>
        <begin position="119"/>
        <end position="137"/>
    </location>
</feature>
<comment type="subcellular location">
    <subcellularLocation>
        <location evidence="1">Cell membrane</location>
        <topology evidence="1">Multi-pass membrane protein</topology>
    </subcellularLocation>
</comment>
<feature type="transmembrane region" description="Helical" evidence="6">
    <location>
        <begin position="179"/>
        <end position="198"/>
    </location>
</feature>
<evidence type="ECO:0000256" key="2">
    <source>
        <dbReference type="ARBA" id="ARBA00022475"/>
    </source>
</evidence>
<evidence type="ECO:0000256" key="3">
    <source>
        <dbReference type="ARBA" id="ARBA00022692"/>
    </source>
</evidence>
<evidence type="ECO:0000313" key="8">
    <source>
        <dbReference type="Proteomes" id="UP000199062"/>
    </source>
</evidence>
<feature type="transmembrane region" description="Helical" evidence="6">
    <location>
        <begin position="259"/>
        <end position="279"/>
    </location>
</feature>
<name>A0A1I6K6G5_9EURY</name>
<evidence type="ECO:0000256" key="6">
    <source>
        <dbReference type="SAM" id="Phobius"/>
    </source>
</evidence>
<feature type="transmembrane region" description="Helical" evidence="6">
    <location>
        <begin position="300"/>
        <end position="319"/>
    </location>
</feature>
<dbReference type="Pfam" id="PF01943">
    <property type="entry name" value="Polysacc_synt"/>
    <property type="match status" value="1"/>
</dbReference>
<dbReference type="EMBL" id="FOZK01000001">
    <property type="protein sequence ID" value="SFR86787.1"/>
    <property type="molecule type" value="Genomic_DNA"/>
</dbReference>
<dbReference type="PANTHER" id="PTHR30250">
    <property type="entry name" value="PST FAMILY PREDICTED COLANIC ACID TRANSPORTER"/>
    <property type="match status" value="1"/>
</dbReference>
<feature type="transmembrane region" description="Helical" evidence="6">
    <location>
        <begin position="12"/>
        <end position="30"/>
    </location>
</feature>
<dbReference type="InterPro" id="IPR050833">
    <property type="entry name" value="Poly_Biosynth_Transport"/>
</dbReference>